<proteinExistence type="predicted"/>
<feature type="transmembrane region" description="Helical" evidence="1">
    <location>
        <begin position="54"/>
        <end position="73"/>
    </location>
</feature>
<reference evidence="2 3" key="1">
    <citation type="submission" date="2020-07" db="EMBL/GenBank/DDBJ databases">
        <title>Complete genome sequence for Sandaracinobacter sp. M6.</title>
        <authorList>
            <person name="Tang Y."/>
            <person name="Liu Q."/>
            <person name="Guo Z."/>
            <person name="Lei P."/>
            <person name="Huang B."/>
        </authorList>
    </citation>
    <scope>NUCLEOTIDE SEQUENCE [LARGE SCALE GENOMIC DNA]</scope>
    <source>
        <strain evidence="2 3">M6</strain>
    </source>
</reference>
<dbReference type="RefSeq" id="WP_182295146.1">
    <property type="nucleotide sequence ID" value="NZ_CP059851.1"/>
</dbReference>
<keyword evidence="1" id="KW-1133">Transmembrane helix</keyword>
<dbReference type="Proteomes" id="UP000515292">
    <property type="component" value="Chromosome"/>
</dbReference>
<evidence type="ECO:0000256" key="1">
    <source>
        <dbReference type="SAM" id="Phobius"/>
    </source>
</evidence>
<feature type="transmembrane region" description="Helical" evidence="1">
    <location>
        <begin position="128"/>
        <end position="149"/>
    </location>
</feature>
<name>A0A7G5IG09_9SPHN</name>
<dbReference type="EMBL" id="CP059851">
    <property type="protein sequence ID" value="QMW22301.1"/>
    <property type="molecule type" value="Genomic_DNA"/>
</dbReference>
<protein>
    <submittedName>
        <fullName evidence="2">Uncharacterized protein</fullName>
    </submittedName>
</protein>
<evidence type="ECO:0000313" key="3">
    <source>
        <dbReference type="Proteomes" id="UP000515292"/>
    </source>
</evidence>
<keyword evidence="1" id="KW-0812">Transmembrane</keyword>
<dbReference type="AlphaFoldDB" id="A0A7G5IG09"/>
<sequence>MDDVERDKFLKDEYMKLQDQYEDYDRRSLTIKGWISAGAAGAIALGFQKGESPVILLVVAGFALCFWYLEASWKIFQYALRLRIQELERHFRGEIIVVHPLQIYAKWFERYARINGTRQLIGAAMQGFVMLPYALIIVSCLALYTYAILRD</sequence>
<keyword evidence="3" id="KW-1185">Reference proteome</keyword>
<gene>
    <name evidence="2" type="ORF">H3309_13190</name>
</gene>
<organism evidence="2 3">
    <name type="scientific">Sandaracinobacteroides saxicola</name>
    <dbReference type="NCBI Taxonomy" id="2759707"/>
    <lineage>
        <taxon>Bacteria</taxon>
        <taxon>Pseudomonadati</taxon>
        <taxon>Pseudomonadota</taxon>
        <taxon>Alphaproteobacteria</taxon>
        <taxon>Sphingomonadales</taxon>
        <taxon>Sphingosinicellaceae</taxon>
        <taxon>Sandaracinobacteroides</taxon>
    </lineage>
</organism>
<dbReference type="KEGG" id="sand:H3309_13190"/>
<keyword evidence="1" id="KW-0472">Membrane</keyword>
<evidence type="ECO:0000313" key="2">
    <source>
        <dbReference type="EMBL" id="QMW22301.1"/>
    </source>
</evidence>
<accession>A0A7G5IG09</accession>